<dbReference type="SMART" id="SM00448">
    <property type="entry name" value="REC"/>
    <property type="match status" value="1"/>
</dbReference>
<dbReference type="InterPro" id="IPR050469">
    <property type="entry name" value="Diguanylate_Cyclase"/>
</dbReference>
<reference evidence="6 7" key="1">
    <citation type="journal article" date="2013" name="PLoS ONE">
        <title>Poles Apart: Arctic and Antarctic Octadecabacter strains Share High Genome Plasticity and a New Type of Xanthorhodopsin.</title>
        <authorList>
            <person name="Vollmers J."/>
            <person name="Voget S."/>
            <person name="Dietrich S."/>
            <person name="Gollnow K."/>
            <person name="Smits M."/>
            <person name="Meyer K."/>
            <person name="Brinkhoff T."/>
            <person name="Simon M."/>
            <person name="Daniel R."/>
        </authorList>
    </citation>
    <scope>NUCLEOTIDE SEQUENCE [LARGE SCALE GENOMIC DNA]</scope>
    <source>
        <strain evidence="6 7">307</strain>
    </source>
</reference>
<dbReference type="InterPro" id="IPR011006">
    <property type="entry name" value="CheY-like_superfamily"/>
</dbReference>
<evidence type="ECO:0000313" key="7">
    <source>
        <dbReference type="Proteomes" id="UP000005307"/>
    </source>
</evidence>
<dbReference type="EMBL" id="CP003740">
    <property type="protein sequence ID" value="AGI67113.1"/>
    <property type="molecule type" value="Genomic_DNA"/>
</dbReference>
<dbReference type="Proteomes" id="UP000005307">
    <property type="component" value="Chromosome"/>
</dbReference>
<evidence type="ECO:0000259" key="5">
    <source>
        <dbReference type="PROSITE" id="PS50887"/>
    </source>
</evidence>
<dbReference type="GO" id="GO:0043709">
    <property type="term" value="P:cell adhesion involved in single-species biofilm formation"/>
    <property type="evidence" value="ECO:0007669"/>
    <property type="project" value="TreeGrafter"/>
</dbReference>
<dbReference type="SMART" id="SM00267">
    <property type="entry name" value="GGDEF"/>
    <property type="match status" value="1"/>
</dbReference>
<dbReference type="Gene3D" id="3.40.50.2300">
    <property type="match status" value="1"/>
</dbReference>
<dbReference type="EC" id="2.7.7.65" evidence="1"/>
<dbReference type="NCBIfam" id="TIGR00254">
    <property type="entry name" value="GGDEF"/>
    <property type="match status" value="1"/>
</dbReference>
<dbReference type="SUPFAM" id="SSF52172">
    <property type="entry name" value="CheY-like"/>
    <property type="match status" value="1"/>
</dbReference>
<dbReference type="Gene3D" id="3.30.70.270">
    <property type="match status" value="1"/>
</dbReference>
<dbReference type="Pfam" id="PF00990">
    <property type="entry name" value="GGDEF"/>
    <property type="match status" value="1"/>
</dbReference>
<dbReference type="eggNOG" id="COG3706">
    <property type="taxonomic scope" value="Bacteria"/>
</dbReference>
<dbReference type="KEGG" id="oat:OAN307_c14370"/>
<dbReference type="RefSeq" id="WP_015499149.1">
    <property type="nucleotide sequence ID" value="NC_020911.1"/>
</dbReference>
<keyword evidence="7" id="KW-1185">Reference proteome</keyword>
<dbReference type="GO" id="GO:0000160">
    <property type="term" value="P:phosphorelay signal transduction system"/>
    <property type="evidence" value="ECO:0007669"/>
    <property type="project" value="InterPro"/>
</dbReference>
<dbReference type="PROSITE" id="PS50887">
    <property type="entry name" value="GGDEF"/>
    <property type="match status" value="1"/>
</dbReference>
<dbReference type="GO" id="GO:1902201">
    <property type="term" value="P:negative regulation of bacterial-type flagellum-dependent cell motility"/>
    <property type="evidence" value="ECO:0007669"/>
    <property type="project" value="TreeGrafter"/>
</dbReference>
<protein>
    <recommendedName>
        <fullName evidence="1">diguanylate cyclase</fullName>
        <ecNumber evidence="1">2.7.7.65</ecNumber>
    </recommendedName>
</protein>
<evidence type="ECO:0000256" key="2">
    <source>
        <dbReference type="ARBA" id="ARBA00034247"/>
    </source>
</evidence>
<dbReference type="STRING" id="391626.OAN307_c14370"/>
<dbReference type="GO" id="GO:0052621">
    <property type="term" value="F:diguanylate cyclase activity"/>
    <property type="evidence" value="ECO:0007669"/>
    <property type="project" value="UniProtKB-EC"/>
</dbReference>
<sequence length="463" mass="50233">MAGDILIIDNVATNRIVLKVKLLAAQYRVRPCATLQEARTEIAASLPDLIVLDTSIDAHDLHAFCQTLKAGEDTSLIPIIATGGFKTPRDRVVVLEAGADDVLSKPFDDQILQARIRSLLRGRDARQELRMRDGTRTALGFAEACNGFKTPARVVAASTTDTLAPDLSQLSQTLENAQLICARAENLTRSDVNSRSTDLFLLDFRAGLTDDNVLFRILAELRSRSATRHAAILALLPADARHAAAMALDLGASDSVYSNVDSGEIRHRCAVLIQAKHEADALRRTVETGLEAAITDPLTGLFNRRYAMPHLSRLSAQSRKSGRKFAIMVLDLDHFKAINDTYGHKVGDEILRQTASRLQDNLRAVDLLARIGGEEFLVAIPNSDVFHARTAAERLRELIGGAPFFVGPDQKEVRVTMSVGVSLSDGQDPKDMVDDLGELVNAADVALYAAKNGGRNKVSLSAA</sequence>
<feature type="domain" description="Response regulatory" evidence="4">
    <location>
        <begin position="4"/>
        <end position="120"/>
    </location>
</feature>
<dbReference type="InterPro" id="IPR029787">
    <property type="entry name" value="Nucleotide_cyclase"/>
</dbReference>
<feature type="domain" description="GGDEF" evidence="5">
    <location>
        <begin position="323"/>
        <end position="463"/>
    </location>
</feature>
<dbReference type="InterPro" id="IPR043128">
    <property type="entry name" value="Rev_trsase/Diguanyl_cyclase"/>
</dbReference>
<accession>M9R5Q7</accession>
<dbReference type="HOGENOM" id="CLU_000445_11_28_5"/>
<dbReference type="InterPro" id="IPR000160">
    <property type="entry name" value="GGDEF_dom"/>
</dbReference>
<evidence type="ECO:0000256" key="3">
    <source>
        <dbReference type="PROSITE-ProRule" id="PRU00169"/>
    </source>
</evidence>
<dbReference type="Pfam" id="PF00072">
    <property type="entry name" value="Response_reg"/>
    <property type="match status" value="1"/>
</dbReference>
<dbReference type="eggNOG" id="COG0745">
    <property type="taxonomic scope" value="Bacteria"/>
</dbReference>
<dbReference type="GO" id="GO:0005886">
    <property type="term" value="C:plasma membrane"/>
    <property type="evidence" value="ECO:0007669"/>
    <property type="project" value="TreeGrafter"/>
</dbReference>
<comment type="catalytic activity">
    <reaction evidence="2">
        <text>2 GTP = 3',3'-c-di-GMP + 2 diphosphate</text>
        <dbReference type="Rhea" id="RHEA:24898"/>
        <dbReference type="ChEBI" id="CHEBI:33019"/>
        <dbReference type="ChEBI" id="CHEBI:37565"/>
        <dbReference type="ChEBI" id="CHEBI:58805"/>
        <dbReference type="EC" id="2.7.7.65"/>
    </reaction>
</comment>
<gene>
    <name evidence="6" type="ORF">OAN307_c14370</name>
</gene>
<keyword evidence="3" id="KW-0597">Phosphoprotein</keyword>
<evidence type="ECO:0000259" key="4">
    <source>
        <dbReference type="PROSITE" id="PS50110"/>
    </source>
</evidence>
<name>M9R5Q7_9RHOB</name>
<organism evidence="6 7">
    <name type="scientific">Octadecabacter antarcticus 307</name>
    <dbReference type="NCBI Taxonomy" id="391626"/>
    <lineage>
        <taxon>Bacteria</taxon>
        <taxon>Pseudomonadati</taxon>
        <taxon>Pseudomonadota</taxon>
        <taxon>Alphaproteobacteria</taxon>
        <taxon>Rhodobacterales</taxon>
        <taxon>Roseobacteraceae</taxon>
        <taxon>Octadecabacter</taxon>
    </lineage>
</organism>
<proteinExistence type="predicted"/>
<dbReference type="OrthoDB" id="9812260at2"/>
<dbReference type="FunFam" id="3.30.70.270:FF:000001">
    <property type="entry name" value="Diguanylate cyclase domain protein"/>
    <property type="match status" value="1"/>
</dbReference>
<dbReference type="PANTHER" id="PTHR45138:SF9">
    <property type="entry name" value="DIGUANYLATE CYCLASE DGCM-RELATED"/>
    <property type="match status" value="1"/>
</dbReference>
<dbReference type="SUPFAM" id="SSF55073">
    <property type="entry name" value="Nucleotide cyclase"/>
    <property type="match status" value="1"/>
</dbReference>
<evidence type="ECO:0000313" key="6">
    <source>
        <dbReference type="EMBL" id="AGI67113.1"/>
    </source>
</evidence>
<dbReference type="InterPro" id="IPR001789">
    <property type="entry name" value="Sig_transdc_resp-reg_receiver"/>
</dbReference>
<dbReference type="PANTHER" id="PTHR45138">
    <property type="entry name" value="REGULATORY COMPONENTS OF SENSORY TRANSDUCTION SYSTEM"/>
    <property type="match status" value="1"/>
</dbReference>
<evidence type="ECO:0000256" key="1">
    <source>
        <dbReference type="ARBA" id="ARBA00012528"/>
    </source>
</evidence>
<dbReference type="PROSITE" id="PS50110">
    <property type="entry name" value="RESPONSE_REGULATORY"/>
    <property type="match status" value="1"/>
</dbReference>
<feature type="modified residue" description="4-aspartylphosphate" evidence="3">
    <location>
        <position position="53"/>
    </location>
</feature>
<dbReference type="CDD" id="cd01949">
    <property type="entry name" value="GGDEF"/>
    <property type="match status" value="1"/>
</dbReference>
<dbReference type="AlphaFoldDB" id="M9R5Q7"/>